<dbReference type="InterPro" id="IPR015806">
    <property type="entry name" value="Pyrv_Knase_insert_dom_sf"/>
</dbReference>
<keyword evidence="4 13" id="KW-0808">Transferase</keyword>
<dbReference type="InterPro" id="IPR036918">
    <property type="entry name" value="Pyrv_Knase_C_sf"/>
</dbReference>
<dbReference type="NCBIfam" id="NF004978">
    <property type="entry name" value="PRK06354.1"/>
    <property type="match status" value="1"/>
</dbReference>
<dbReference type="Gene3D" id="3.20.20.60">
    <property type="entry name" value="Phosphoenolpyruvate-binding domains"/>
    <property type="match status" value="1"/>
</dbReference>
<comment type="catalytic activity">
    <reaction evidence="13">
        <text>pyruvate + ATP = phosphoenolpyruvate + ADP + H(+)</text>
        <dbReference type="Rhea" id="RHEA:18157"/>
        <dbReference type="ChEBI" id="CHEBI:15361"/>
        <dbReference type="ChEBI" id="CHEBI:15378"/>
        <dbReference type="ChEBI" id="CHEBI:30616"/>
        <dbReference type="ChEBI" id="CHEBI:58702"/>
        <dbReference type="ChEBI" id="CHEBI:456216"/>
        <dbReference type="EC" id="2.7.1.40"/>
    </reaction>
</comment>
<name>A0A1I4U2M1_9EURY</name>
<evidence type="ECO:0000256" key="3">
    <source>
        <dbReference type="ARBA" id="ARBA00012142"/>
    </source>
</evidence>
<evidence type="ECO:0000259" key="14">
    <source>
        <dbReference type="Pfam" id="PF00224"/>
    </source>
</evidence>
<comment type="similarity">
    <text evidence="2 13">Belongs to the pyruvate kinase family.</text>
</comment>
<keyword evidence="7 13" id="KW-0418">Kinase</keyword>
<dbReference type="GO" id="GO:0004743">
    <property type="term" value="F:pyruvate kinase activity"/>
    <property type="evidence" value="ECO:0007669"/>
    <property type="project" value="UniProtKB-UniRule"/>
</dbReference>
<keyword evidence="17" id="KW-1185">Reference proteome</keyword>
<keyword evidence="11 16" id="KW-0670">Pyruvate</keyword>
<evidence type="ECO:0000256" key="8">
    <source>
        <dbReference type="ARBA" id="ARBA00022840"/>
    </source>
</evidence>
<keyword evidence="9 13" id="KW-0460">Magnesium</keyword>
<keyword evidence="8" id="KW-0067">ATP-binding</keyword>
<proteinExistence type="inferred from homology"/>
<dbReference type="InterPro" id="IPR001697">
    <property type="entry name" value="Pyr_Knase"/>
</dbReference>
<dbReference type="InterPro" id="IPR015795">
    <property type="entry name" value="Pyrv_Knase_C"/>
</dbReference>
<dbReference type="Gene3D" id="2.40.33.10">
    <property type="entry name" value="PK beta-barrel domain-like"/>
    <property type="match status" value="1"/>
</dbReference>
<evidence type="ECO:0000256" key="9">
    <source>
        <dbReference type="ARBA" id="ARBA00022842"/>
    </source>
</evidence>
<evidence type="ECO:0000256" key="13">
    <source>
        <dbReference type="RuleBase" id="RU000504"/>
    </source>
</evidence>
<keyword evidence="5" id="KW-0479">Metal-binding</keyword>
<dbReference type="InterPro" id="IPR015793">
    <property type="entry name" value="Pyrv_Knase_brl"/>
</dbReference>
<dbReference type="Proteomes" id="UP000198535">
    <property type="component" value="Unassembled WGS sequence"/>
</dbReference>
<dbReference type="GO" id="GO:0030955">
    <property type="term" value="F:potassium ion binding"/>
    <property type="evidence" value="ECO:0007669"/>
    <property type="project" value="UniProtKB-UniRule"/>
</dbReference>
<keyword evidence="6" id="KW-0547">Nucleotide-binding</keyword>
<evidence type="ECO:0000259" key="15">
    <source>
        <dbReference type="Pfam" id="PF02887"/>
    </source>
</evidence>
<dbReference type="FunFam" id="2.40.33.10:FF:000001">
    <property type="entry name" value="Pyruvate kinase"/>
    <property type="match status" value="1"/>
</dbReference>
<accession>A0A1I4U2M1</accession>
<dbReference type="SUPFAM" id="SSF50800">
    <property type="entry name" value="PK beta-barrel domain-like"/>
    <property type="match status" value="1"/>
</dbReference>
<dbReference type="UniPathway" id="UPA00109">
    <property type="reaction ID" value="UER00188"/>
</dbReference>
<dbReference type="EC" id="2.7.1.40" evidence="3 12"/>
<evidence type="ECO:0000256" key="4">
    <source>
        <dbReference type="ARBA" id="ARBA00022679"/>
    </source>
</evidence>
<dbReference type="NCBIfam" id="NF004491">
    <property type="entry name" value="PRK05826.1"/>
    <property type="match status" value="1"/>
</dbReference>
<feature type="domain" description="Pyruvate kinase barrel" evidence="14">
    <location>
        <begin position="6"/>
        <end position="326"/>
    </location>
</feature>
<evidence type="ECO:0000256" key="5">
    <source>
        <dbReference type="ARBA" id="ARBA00022723"/>
    </source>
</evidence>
<evidence type="ECO:0000313" key="16">
    <source>
        <dbReference type="EMBL" id="SFM83117.1"/>
    </source>
</evidence>
<dbReference type="GO" id="GO:0016301">
    <property type="term" value="F:kinase activity"/>
    <property type="evidence" value="ECO:0007669"/>
    <property type="project" value="UniProtKB-KW"/>
</dbReference>
<evidence type="ECO:0000256" key="6">
    <source>
        <dbReference type="ARBA" id="ARBA00022741"/>
    </source>
</evidence>
<gene>
    <name evidence="16" type="ORF">SAMN04488696_2513</name>
</gene>
<dbReference type="EMBL" id="FOUJ01000006">
    <property type="protein sequence ID" value="SFM83117.1"/>
    <property type="molecule type" value="Genomic_DNA"/>
</dbReference>
<evidence type="ECO:0000256" key="11">
    <source>
        <dbReference type="ARBA" id="ARBA00023317"/>
    </source>
</evidence>
<dbReference type="PRINTS" id="PR01050">
    <property type="entry name" value="PYRUVTKNASE"/>
</dbReference>
<dbReference type="Pfam" id="PF00224">
    <property type="entry name" value="PK"/>
    <property type="match status" value="1"/>
</dbReference>
<dbReference type="Gene3D" id="3.40.1380.20">
    <property type="entry name" value="Pyruvate kinase, C-terminal domain"/>
    <property type="match status" value="1"/>
</dbReference>
<dbReference type="OrthoDB" id="56298at2157"/>
<evidence type="ECO:0000256" key="1">
    <source>
        <dbReference type="ARBA" id="ARBA00004997"/>
    </source>
</evidence>
<reference evidence="17" key="1">
    <citation type="submission" date="2016-10" db="EMBL/GenBank/DDBJ databases">
        <authorList>
            <person name="Varghese N."/>
            <person name="Submissions S."/>
        </authorList>
    </citation>
    <scope>NUCLEOTIDE SEQUENCE [LARGE SCALE GENOMIC DNA]</scope>
    <source>
        <strain evidence="17">Mob M</strain>
    </source>
</reference>
<dbReference type="NCBIfam" id="TIGR01064">
    <property type="entry name" value="pyruv_kin"/>
    <property type="match status" value="1"/>
</dbReference>
<dbReference type="InterPro" id="IPR015813">
    <property type="entry name" value="Pyrv/PenolPyrv_kinase-like_dom"/>
</dbReference>
<dbReference type="InterPro" id="IPR040442">
    <property type="entry name" value="Pyrv_kinase-like_dom_sf"/>
</dbReference>
<evidence type="ECO:0000256" key="10">
    <source>
        <dbReference type="ARBA" id="ARBA00023152"/>
    </source>
</evidence>
<feature type="domain" description="Pyruvate kinase C-terminal" evidence="15">
    <location>
        <begin position="365"/>
        <end position="474"/>
    </location>
</feature>
<dbReference type="SUPFAM" id="SSF52935">
    <property type="entry name" value="PK C-terminal domain-like"/>
    <property type="match status" value="1"/>
</dbReference>
<dbReference type="GO" id="GO:0005524">
    <property type="term" value="F:ATP binding"/>
    <property type="evidence" value="ECO:0007669"/>
    <property type="project" value="UniProtKB-KW"/>
</dbReference>
<dbReference type="GO" id="GO:0000287">
    <property type="term" value="F:magnesium ion binding"/>
    <property type="evidence" value="ECO:0007669"/>
    <property type="project" value="UniProtKB-UniRule"/>
</dbReference>
<protein>
    <recommendedName>
        <fullName evidence="3 12">Pyruvate kinase</fullName>
        <ecNumber evidence="3 12">2.7.1.40</ecNumber>
    </recommendedName>
</protein>
<evidence type="ECO:0000256" key="12">
    <source>
        <dbReference type="NCBIfam" id="TIGR01064"/>
    </source>
</evidence>
<dbReference type="SUPFAM" id="SSF51621">
    <property type="entry name" value="Phosphoenolpyruvate/pyruvate domain"/>
    <property type="match status" value="1"/>
</dbReference>
<keyword evidence="10 13" id="KW-0324">Glycolysis</keyword>
<dbReference type="AlphaFoldDB" id="A0A1I4U2M1"/>
<dbReference type="InterPro" id="IPR011037">
    <property type="entry name" value="Pyrv_Knase-like_insert_dom_sf"/>
</dbReference>
<dbReference type="STRING" id="487685.SAMN04488696_2513"/>
<evidence type="ECO:0000256" key="7">
    <source>
        <dbReference type="ARBA" id="ARBA00022777"/>
    </source>
</evidence>
<evidence type="ECO:0000313" key="17">
    <source>
        <dbReference type="Proteomes" id="UP000198535"/>
    </source>
</evidence>
<dbReference type="RefSeq" id="WP_091937475.1">
    <property type="nucleotide sequence ID" value="NZ_FOUJ01000006.1"/>
</dbReference>
<comment type="pathway">
    <text evidence="1 13">Carbohydrate degradation; glycolysis; pyruvate from D-glyceraldehyde 3-phosphate: step 5/5.</text>
</comment>
<evidence type="ECO:0000256" key="2">
    <source>
        <dbReference type="ARBA" id="ARBA00008663"/>
    </source>
</evidence>
<sequence length="479" mass="52983">MDLPDHKTKIVCTIGPASSSEDVLRRLILAGMDVARLNFSHGDLDDHRIMIKRIRKIAKELNKVVAIMADLPGPKIRVGIIENEPMMLERGSHVVLTTRDVKGADSVIPVQYKQITESVTEGSPIYLNDGFIQLDCKSVVDEDIHCDVVVGGPLFSKKGLNLPGSKILVNPITGRDLEIVDFGLQEGLSIFCLSFIESREDVIQVRNYAASQGKDVFIVSKIERDNAVKNINEILKESDAIMIARGDLGVEIPIQHVPIVQKDIIHKANLMSTPVITATQMLESMTGNIRPTRAEATDVANAIIDGTDAVMLSAETAVGKYPVETVQMMAMIAHSTEKWRDHTTIGLEMMKKAIQRMHPTVEDMISIQVNDALRSLPVHFVITPTVSGETPRHISRFRPDVWVLAFSRYPLTCEQLAMQYAVHPVLASEKVDDWEEMTMDLLETSNMIESGDLLILTQGQVSGHGKPGGTNLLKFIEVK</sequence>
<dbReference type="Pfam" id="PF02887">
    <property type="entry name" value="PK_C"/>
    <property type="match status" value="1"/>
</dbReference>
<organism evidence="16 17">
    <name type="scientific">Methanolobus profundi</name>
    <dbReference type="NCBI Taxonomy" id="487685"/>
    <lineage>
        <taxon>Archaea</taxon>
        <taxon>Methanobacteriati</taxon>
        <taxon>Methanobacteriota</taxon>
        <taxon>Stenosarchaea group</taxon>
        <taxon>Methanomicrobia</taxon>
        <taxon>Methanosarcinales</taxon>
        <taxon>Methanosarcinaceae</taxon>
        <taxon>Methanolobus</taxon>
    </lineage>
</organism>
<dbReference type="PANTHER" id="PTHR11817">
    <property type="entry name" value="PYRUVATE KINASE"/>
    <property type="match status" value="1"/>
</dbReference>